<keyword evidence="2" id="KW-0472">Membrane</keyword>
<feature type="transmembrane region" description="Helical" evidence="2">
    <location>
        <begin position="159"/>
        <end position="182"/>
    </location>
</feature>
<proteinExistence type="predicted"/>
<keyword evidence="2" id="KW-1133">Transmembrane helix</keyword>
<dbReference type="InParanoid" id="A0A0H2SRJ8"/>
<evidence type="ECO:0000313" key="3">
    <source>
        <dbReference type="EMBL" id="KLO19706.1"/>
    </source>
</evidence>
<dbReference type="Proteomes" id="UP000053477">
    <property type="component" value="Unassembled WGS sequence"/>
</dbReference>
<evidence type="ECO:0000256" key="2">
    <source>
        <dbReference type="SAM" id="Phobius"/>
    </source>
</evidence>
<dbReference type="EMBL" id="KQ085885">
    <property type="protein sequence ID" value="KLO19706.1"/>
    <property type="molecule type" value="Genomic_DNA"/>
</dbReference>
<feature type="compositionally biased region" description="Polar residues" evidence="1">
    <location>
        <begin position="271"/>
        <end position="286"/>
    </location>
</feature>
<organism evidence="3 4">
    <name type="scientific">Schizopora paradoxa</name>
    <dbReference type="NCBI Taxonomy" id="27342"/>
    <lineage>
        <taxon>Eukaryota</taxon>
        <taxon>Fungi</taxon>
        <taxon>Dikarya</taxon>
        <taxon>Basidiomycota</taxon>
        <taxon>Agaricomycotina</taxon>
        <taxon>Agaricomycetes</taxon>
        <taxon>Hymenochaetales</taxon>
        <taxon>Schizoporaceae</taxon>
        <taxon>Schizopora</taxon>
    </lineage>
</organism>
<protein>
    <recommendedName>
        <fullName evidence="5">Mid2 domain-containing protein</fullName>
    </recommendedName>
</protein>
<name>A0A0H2SRJ8_9AGAM</name>
<keyword evidence="4" id="KW-1185">Reference proteome</keyword>
<reference evidence="3 4" key="1">
    <citation type="submission" date="2015-04" db="EMBL/GenBank/DDBJ databases">
        <title>Complete genome sequence of Schizopora paradoxa KUC8140, a cosmopolitan wood degrader in East Asia.</title>
        <authorList>
            <consortium name="DOE Joint Genome Institute"/>
            <person name="Min B."/>
            <person name="Park H."/>
            <person name="Jang Y."/>
            <person name="Kim J.-J."/>
            <person name="Kim K.H."/>
            <person name="Pangilinan J."/>
            <person name="Lipzen A."/>
            <person name="Riley R."/>
            <person name="Grigoriev I.V."/>
            <person name="Spatafora J.W."/>
            <person name="Choi I.-G."/>
        </authorList>
    </citation>
    <scope>NUCLEOTIDE SEQUENCE [LARGE SCALE GENOMIC DNA]</scope>
    <source>
        <strain evidence="3 4">KUC8140</strain>
    </source>
</reference>
<evidence type="ECO:0000313" key="4">
    <source>
        <dbReference type="Proteomes" id="UP000053477"/>
    </source>
</evidence>
<sequence length="293" mass="30659">MARHLAPADGTNSCGPFGLDCIVSSALSTLGLTTHQDQFTSTSPTSNNPTQTPTSTSETPNSPTIITLSSDSPIQSDSPSPTSTQSTLSASSATQPTTPLSSFVPIETFVTDSLTDLGQATSTTVNIILESTVITGTSSLATTTRIQTQPPASNSRKNATLPGVLGVIGAVALFVPFMLILWRRRRKSSSLSHGNPITPFISANNCGRNAKLRSFFANVISKQSPVGCQSAETISGSLVVQIEPPTYSEALEQPASPAHLLSRTSGDFECSKSNLGSPVTYRSSLARSPRDNL</sequence>
<evidence type="ECO:0000256" key="1">
    <source>
        <dbReference type="SAM" id="MobiDB-lite"/>
    </source>
</evidence>
<feature type="region of interest" description="Disordered" evidence="1">
    <location>
        <begin position="37"/>
        <end position="99"/>
    </location>
</feature>
<keyword evidence="2" id="KW-0812">Transmembrane</keyword>
<evidence type="ECO:0008006" key="5">
    <source>
        <dbReference type="Google" id="ProtNLM"/>
    </source>
</evidence>
<feature type="region of interest" description="Disordered" evidence="1">
    <location>
        <begin position="269"/>
        <end position="293"/>
    </location>
</feature>
<dbReference type="AlphaFoldDB" id="A0A0H2SRJ8"/>
<feature type="compositionally biased region" description="Low complexity" evidence="1">
    <location>
        <begin position="40"/>
        <end position="99"/>
    </location>
</feature>
<gene>
    <name evidence="3" type="ORF">SCHPADRAFT_55761</name>
</gene>
<accession>A0A0H2SRJ8</accession>